<dbReference type="GO" id="GO:0016887">
    <property type="term" value="F:ATP hydrolysis activity"/>
    <property type="evidence" value="ECO:0007669"/>
    <property type="project" value="InterPro"/>
</dbReference>
<dbReference type="InterPro" id="IPR006068">
    <property type="entry name" value="ATPase_P-typ_cation-transptr_C"/>
</dbReference>
<feature type="domain" description="P-type ATPase A" evidence="7">
    <location>
        <begin position="87"/>
        <end position="162"/>
    </location>
</feature>
<name>A0A2G8SBE0_9APHY</name>
<dbReference type="SUPFAM" id="SSF81665">
    <property type="entry name" value="Calcium ATPase, transmembrane domain M"/>
    <property type="match status" value="1"/>
</dbReference>
<reference evidence="9 10" key="1">
    <citation type="journal article" date="2015" name="Sci. Rep.">
        <title>Chromosome-level genome map provides insights into diverse defense mechanisms in the medicinal fungus Ganoderma sinense.</title>
        <authorList>
            <person name="Zhu Y."/>
            <person name="Xu J."/>
            <person name="Sun C."/>
            <person name="Zhou S."/>
            <person name="Xu H."/>
            <person name="Nelson D.R."/>
            <person name="Qian J."/>
            <person name="Song J."/>
            <person name="Luo H."/>
            <person name="Xiang L."/>
            <person name="Li Y."/>
            <person name="Xu Z."/>
            <person name="Ji A."/>
            <person name="Wang L."/>
            <person name="Lu S."/>
            <person name="Hayward A."/>
            <person name="Sun W."/>
            <person name="Li X."/>
            <person name="Schwartz D.C."/>
            <person name="Wang Y."/>
            <person name="Chen S."/>
        </authorList>
    </citation>
    <scope>NUCLEOTIDE SEQUENCE [LARGE SCALE GENOMIC DNA]</scope>
    <source>
        <strain evidence="9 10">ZZ0214-1</strain>
    </source>
</reference>
<proteinExistence type="predicted"/>
<feature type="domain" description="Cation-transporting P-type ATPase C-terminal" evidence="8">
    <location>
        <begin position="650"/>
        <end position="813"/>
    </location>
</feature>
<keyword evidence="3 6" id="KW-1133">Transmembrane helix</keyword>
<feature type="compositionally biased region" description="Low complexity" evidence="5">
    <location>
        <begin position="66"/>
        <end position="80"/>
    </location>
</feature>
<dbReference type="Gene3D" id="1.20.1110.10">
    <property type="entry name" value="Calcium-transporting ATPase, transmembrane domain"/>
    <property type="match status" value="2"/>
</dbReference>
<dbReference type="InterPro" id="IPR001757">
    <property type="entry name" value="P_typ_ATPase"/>
</dbReference>
<evidence type="ECO:0000313" key="10">
    <source>
        <dbReference type="Proteomes" id="UP000230002"/>
    </source>
</evidence>
<evidence type="ECO:0000256" key="5">
    <source>
        <dbReference type="SAM" id="MobiDB-lite"/>
    </source>
</evidence>
<feature type="transmembrane region" description="Helical" evidence="6">
    <location>
        <begin position="181"/>
        <end position="207"/>
    </location>
</feature>
<dbReference type="PRINTS" id="PR00119">
    <property type="entry name" value="CATATPASE"/>
</dbReference>
<feature type="region of interest" description="Disordered" evidence="5">
    <location>
        <begin position="43"/>
        <end position="86"/>
    </location>
</feature>
<dbReference type="EMBL" id="AYKW01000012">
    <property type="protein sequence ID" value="PIL31052.1"/>
    <property type="molecule type" value="Genomic_DNA"/>
</dbReference>
<dbReference type="GO" id="GO:0016020">
    <property type="term" value="C:membrane"/>
    <property type="evidence" value="ECO:0007669"/>
    <property type="project" value="UniProtKB-SubCell"/>
</dbReference>
<keyword evidence="4 6" id="KW-0472">Membrane</keyword>
<feature type="transmembrane region" description="Helical" evidence="6">
    <location>
        <begin position="620"/>
        <end position="641"/>
    </location>
</feature>
<evidence type="ECO:0000259" key="7">
    <source>
        <dbReference type="Pfam" id="PF00122"/>
    </source>
</evidence>
<gene>
    <name evidence="9" type="ORF">GSI_05748</name>
</gene>
<feature type="transmembrane region" description="Helical" evidence="6">
    <location>
        <begin position="739"/>
        <end position="759"/>
    </location>
</feature>
<dbReference type="Pfam" id="PF13246">
    <property type="entry name" value="Cation_ATPase"/>
    <property type="match status" value="1"/>
</dbReference>
<dbReference type="SUPFAM" id="SSF81660">
    <property type="entry name" value="Metal cation-transporting ATPase, ATP-binding domain N"/>
    <property type="match status" value="1"/>
</dbReference>
<protein>
    <submittedName>
        <fullName evidence="9">Transporter</fullName>
    </submittedName>
</protein>
<dbReference type="Gene3D" id="3.40.1110.10">
    <property type="entry name" value="Calcium-transporting ATPase, cytoplasmic domain N"/>
    <property type="match status" value="2"/>
</dbReference>
<comment type="caution">
    <text evidence="9">The sequence shown here is derived from an EMBL/GenBank/DDBJ whole genome shotgun (WGS) entry which is preliminary data.</text>
</comment>
<evidence type="ECO:0000313" key="9">
    <source>
        <dbReference type="EMBL" id="PIL31052.1"/>
    </source>
</evidence>
<dbReference type="InterPro" id="IPR018303">
    <property type="entry name" value="ATPase_P-typ_P_site"/>
</dbReference>
<dbReference type="InterPro" id="IPR036412">
    <property type="entry name" value="HAD-like_sf"/>
</dbReference>
<dbReference type="NCBIfam" id="TIGR01494">
    <property type="entry name" value="ATPase_P-type"/>
    <property type="match status" value="2"/>
</dbReference>
<dbReference type="FunFam" id="3.40.50.1000:FF:000193">
    <property type="entry name" value="Plasma membrane calcium-transporting ATPase 2"/>
    <property type="match status" value="1"/>
</dbReference>
<sequence>MIIALVVSLAIHSWIEGGVIAGVILLNVAVGFMQQYTAEQTMYGLPPPPSSATPAQPSPSSPPPSSSRATSSSSSLATSSPPSPELRLLDATNLEADESLLTGESLPVPKHAHARAPTQYPPVPQVPVGDRLNGMAHASSTVTKGRAQGVVVATGMRTEIGRGGWLFVVAAANRFVDDREVVIYAVSTGLCMIPASLIVVLTITFAISMKRMAARRVVVRKLDSVEALGAVSDVCSDKTGTLTQGRMVARVVWVPSVGTWTLEDSRDPFNTHDGKLVFSDSHVRPRVSKVNDGRGGGWGGGGCASEKELDGLLECAALCNIASVFEEHAAPDNDKPHGTDKDKAWAARGDPTEIVLQVLAHRFSRGRPALVAQGYEQLAEYARVRIRTPGEPEGDRALEAGDRDEIVGRVDGMAESGLRVLALAGREWEWEGCRGAENVERGEVERDMVFFGLVGIYDPPRPESRLAVEDCRRAGIVVHMLTGDHPSTATAIAKEIGIVEDKDVACMPKHTVATASEFDGLSDGEVDKMEELPRVIGRCSPETKVRMIEALHRRKRFAAMTGDGMNDSSSLSRADVGIGMGSGSDVAKNASDIVLTDDNFASIIAVIREGRRSFDNIKSFALHLLAGNVGQAIVLMVGLAFKDQEDLSVFPLSPVEVLWIVVVTSGPPAMGLGMQDAAANVMRRPPHDARRGIMTSLWICHQRDFPLVLRSRGLGIRRRRLGAGGCNNSREDCEIVFRARATCFATTSWLCLLLAWEMLDMRRSVFWMHDGAKNPWMQWTKDLWANQLQVLFWSVVLGFVGTLVVTYLPVINDKVFLHAPIS</sequence>
<dbReference type="Pfam" id="PF08282">
    <property type="entry name" value="Hydrolase_3"/>
    <property type="match status" value="1"/>
</dbReference>
<dbReference type="InterPro" id="IPR023299">
    <property type="entry name" value="ATPase_P-typ_cyto_dom_N"/>
</dbReference>
<evidence type="ECO:0000256" key="4">
    <source>
        <dbReference type="ARBA" id="ARBA00023136"/>
    </source>
</evidence>
<dbReference type="SUPFAM" id="SSF81653">
    <property type="entry name" value="Calcium ATPase, transduction domain A"/>
    <property type="match status" value="1"/>
</dbReference>
<dbReference type="SFLD" id="SFLDG00002">
    <property type="entry name" value="C1.7:_P-type_atpase_like"/>
    <property type="match status" value="1"/>
</dbReference>
<organism evidence="9 10">
    <name type="scientific">Ganoderma sinense ZZ0214-1</name>
    <dbReference type="NCBI Taxonomy" id="1077348"/>
    <lineage>
        <taxon>Eukaryota</taxon>
        <taxon>Fungi</taxon>
        <taxon>Dikarya</taxon>
        <taxon>Basidiomycota</taxon>
        <taxon>Agaricomycotina</taxon>
        <taxon>Agaricomycetes</taxon>
        <taxon>Polyporales</taxon>
        <taxon>Polyporaceae</taxon>
        <taxon>Ganoderma</taxon>
    </lineage>
</organism>
<dbReference type="Gene3D" id="2.70.150.10">
    <property type="entry name" value="Calcium-transporting ATPase, cytoplasmic transduction domain A"/>
    <property type="match status" value="1"/>
</dbReference>
<dbReference type="GO" id="GO:0030001">
    <property type="term" value="P:metal ion transport"/>
    <property type="evidence" value="ECO:0007669"/>
    <property type="project" value="UniProtKB-ARBA"/>
</dbReference>
<dbReference type="STRING" id="1077348.A0A2G8SBE0"/>
<dbReference type="InterPro" id="IPR008250">
    <property type="entry name" value="ATPase_P-typ_transduc_dom_A_sf"/>
</dbReference>
<feature type="compositionally biased region" description="Pro residues" evidence="5">
    <location>
        <begin position="45"/>
        <end position="65"/>
    </location>
</feature>
<comment type="subcellular location">
    <subcellularLocation>
        <location evidence="1">Membrane</location>
        <topology evidence="1">Multi-pass membrane protein</topology>
    </subcellularLocation>
</comment>
<dbReference type="GO" id="GO:0005524">
    <property type="term" value="F:ATP binding"/>
    <property type="evidence" value="ECO:0007669"/>
    <property type="project" value="InterPro"/>
</dbReference>
<dbReference type="Pfam" id="PF00122">
    <property type="entry name" value="E1-E2_ATPase"/>
    <property type="match status" value="1"/>
</dbReference>
<dbReference type="PANTHER" id="PTHR42861">
    <property type="entry name" value="CALCIUM-TRANSPORTING ATPASE"/>
    <property type="match status" value="1"/>
</dbReference>
<dbReference type="AlphaFoldDB" id="A0A2G8SBE0"/>
<dbReference type="InterPro" id="IPR044492">
    <property type="entry name" value="P_typ_ATPase_HD_dom"/>
</dbReference>
<evidence type="ECO:0000256" key="6">
    <source>
        <dbReference type="SAM" id="Phobius"/>
    </source>
</evidence>
<keyword evidence="2 6" id="KW-0812">Transmembrane</keyword>
<dbReference type="PROSITE" id="PS00154">
    <property type="entry name" value="ATPASE_E1_E2"/>
    <property type="match status" value="1"/>
</dbReference>
<evidence type="ECO:0000256" key="1">
    <source>
        <dbReference type="ARBA" id="ARBA00004141"/>
    </source>
</evidence>
<dbReference type="SUPFAM" id="SSF56784">
    <property type="entry name" value="HAD-like"/>
    <property type="match status" value="1"/>
</dbReference>
<keyword evidence="10" id="KW-1185">Reference proteome</keyword>
<dbReference type="SFLD" id="SFLDF00027">
    <property type="entry name" value="p-type_atpase"/>
    <property type="match status" value="1"/>
</dbReference>
<dbReference type="Proteomes" id="UP000230002">
    <property type="component" value="Unassembled WGS sequence"/>
</dbReference>
<dbReference type="Pfam" id="PF00689">
    <property type="entry name" value="Cation_ATPase_C"/>
    <property type="match status" value="1"/>
</dbReference>
<dbReference type="OrthoDB" id="3352408at2759"/>
<evidence type="ECO:0000259" key="8">
    <source>
        <dbReference type="Pfam" id="PF00689"/>
    </source>
</evidence>
<evidence type="ECO:0000256" key="3">
    <source>
        <dbReference type="ARBA" id="ARBA00022989"/>
    </source>
</evidence>
<accession>A0A2G8SBE0</accession>
<dbReference type="InterPro" id="IPR059000">
    <property type="entry name" value="ATPase_P-type_domA"/>
</dbReference>
<feature type="transmembrane region" description="Helical" evidence="6">
    <location>
        <begin position="790"/>
        <end position="810"/>
    </location>
</feature>
<dbReference type="SFLD" id="SFLDS00003">
    <property type="entry name" value="Haloacid_Dehalogenase"/>
    <property type="match status" value="1"/>
</dbReference>
<dbReference type="InterPro" id="IPR023298">
    <property type="entry name" value="ATPase_P-typ_TM_dom_sf"/>
</dbReference>
<dbReference type="PRINTS" id="PR00120">
    <property type="entry name" value="HATPASE"/>
</dbReference>
<evidence type="ECO:0000256" key="2">
    <source>
        <dbReference type="ARBA" id="ARBA00022692"/>
    </source>
</evidence>